<feature type="compositionally biased region" description="Polar residues" evidence="2">
    <location>
        <begin position="915"/>
        <end position="933"/>
    </location>
</feature>
<feature type="region of interest" description="Disordered" evidence="2">
    <location>
        <begin position="555"/>
        <end position="598"/>
    </location>
</feature>
<feature type="region of interest" description="Disordered" evidence="2">
    <location>
        <begin position="297"/>
        <end position="317"/>
    </location>
</feature>
<dbReference type="EMBL" id="JAHLFV010000210">
    <property type="protein sequence ID" value="MBU3850719.1"/>
    <property type="molecule type" value="Genomic_DNA"/>
</dbReference>
<evidence type="ECO:0000256" key="1">
    <source>
        <dbReference type="SAM" id="Coils"/>
    </source>
</evidence>
<reference evidence="3" key="2">
    <citation type="submission" date="2021-04" db="EMBL/GenBank/DDBJ databases">
        <authorList>
            <person name="Gilroy R."/>
        </authorList>
    </citation>
    <scope>NUCLEOTIDE SEQUENCE</scope>
    <source>
        <strain evidence="3">Gambia15-2214</strain>
    </source>
</reference>
<feature type="region of interest" description="Disordered" evidence="2">
    <location>
        <begin position="331"/>
        <end position="393"/>
    </location>
</feature>
<feature type="compositionally biased region" description="Polar residues" evidence="2">
    <location>
        <begin position="50"/>
        <end position="70"/>
    </location>
</feature>
<feature type="region of interest" description="Disordered" evidence="2">
    <location>
        <begin position="833"/>
        <end position="959"/>
    </location>
</feature>
<feature type="non-terminal residue" evidence="3">
    <location>
        <position position="959"/>
    </location>
</feature>
<feature type="compositionally biased region" description="Basic and acidic residues" evidence="2">
    <location>
        <begin position="34"/>
        <end position="46"/>
    </location>
</feature>
<evidence type="ECO:0000256" key="2">
    <source>
        <dbReference type="SAM" id="MobiDB-lite"/>
    </source>
</evidence>
<feature type="compositionally biased region" description="Basic and acidic residues" evidence="2">
    <location>
        <begin position="585"/>
        <end position="598"/>
    </location>
</feature>
<feature type="region of interest" description="Disordered" evidence="2">
    <location>
        <begin position="250"/>
        <end position="277"/>
    </location>
</feature>
<reference evidence="3" key="1">
    <citation type="journal article" date="2021" name="PeerJ">
        <title>Extensive microbial diversity within the chicken gut microbiome revealed by metagenomics and culture.</title>
        <authorList>
            <person name="Gilroy R."/>
            <person name="Ravi A."/>
            <person name="Getino M."/>
            <person name="Pursley I."/>
            <person name="Horton D.L."/>
            <person name="Alikhan N.F."/>
            <person name="Baker D."/>
            <person name="Gharbi K."/>
            <person name="Hall N."/>
            <person name="Watson M."/>
            <person name="Adriaenssens E.M."/>
            <person name="Foster-Nyarko E."/>
            <person name="Jarju S."/>
            <person name="Secka A."/>
            <person name="Antonio M."/>
            <person name="Oren A."/>
            <person name="Chaudhuri R.R."/>
            <person name="La Ragione R."/>
            <person name="Hildebrand F."/>
            <person name="Pallen M.J."/>
        </authorList>
    </citation>
    <scope>NUCLEOTIDE SEQUENCE</scope>
    <source>
        <strain evidence="3">Gambia15-2214</strain>
    </source>
</reference>
<feature type="compositionally biased region" description="Basic and acidic residues" evidence="2">
    <location>
        <begin position="872"/>
        <end position="899"/>
    </location>
</feature>
<evidence type="ECO:0000313" key="3">
    <source>
        <dbReference type="EMBL" id="MBU3850719.1"/>
    </source>
</evidence>
<sequence length="959" mass="107991">MDNTFFDNDTFEVHKNQTEFDKYGVWVKKPPRSLEENTSLDEKQEESVADTISQDTQVETPQDEISQTPNAEPLEELSPIDEAIISLPEMTTETETNDSVLPKVTETQAEDQTETVLHQDITLDPLPQQEQQQDGEVTKNIQETIASPEKEDVSDPDIFTELPPEFEEEELTYDFENTPTTSFTDAEGLVIQEMQEGNTKTAHEASVENTFNSSIDFDDISEISLDDFMDEPETEKNDIQDAPVIDMDLSFDENYTESNEDAQEEKEDEPEIPEEDGVTVTADNFDEMFDNLVDESSETAIPENVREENTIFDNNQDTDIQDFDKFLEDFSDNSVGIPTEEHSSAPVQKDYSMEVTFDDETGDSVEETSFISSTKEEEEVVPLDQNSDQEKTEVFKVPTLEGIETSEYTEKDRSGADDFDIDKVLSEVEDVTTGNISGLMSVTETGNLNDTEPQAPNDVTETYQNEAEEMENSKAQEQIKLLTEEIAELRREFSALKTEFEALKNKASAINQSPVSETSDGSGGFFDDGADDDNTIALSGDELTNILNTADFTEEHTEDHISEDFDEDETVNELESPSQLPEEIEIPKNGDDADENKSEEISVNQDLNFQQETEETFVDGVTEQDFEEPFVPPFEEEELPSTDDELREVMEEAYPDKEGVVSEDITEPLDFEDQESEELDDMFQTPQWNTEVAEEDGTLSSFFNEDNGFMVSEEPVFQETVEEKTEEDFTVPTPVTELAEESVLEAVQEDTQKPIEEDVLEAEEAEPVEDVFQTDQWSTLEETIPEVEAITEDSIETVTEEPAVEIVQEEPMAQEGFIAESEPAAEEIVKEDAEEDFVIPVQSSEFADEPASREMQEYDEEVISSEENTVSKSDEEVGAAEEKTEESLFEEPHEDAREPSEEELTGIVEAEPVETISSADQWTAEVSSGTETEASAENEEVDRSFVIEETPDIITEEET</sequence>
<comment type="caution">
    <text evidence="3">The sequence shown here is derived from an EMBL/GenBank/DDBJ whole genome shotgun (WGS) entry which is preliminary data.</text>
</comment>
<evidence type="ECO:0000313" key="4">
    <source>
        <dbReference type="Proteomes" id="UP000823914"/>
    </source>
</evidence>
<feature type="region of interest" description="Disordered" evidence="2">
    <location>
        <begin position="34"/>
        <end position="78"/>
    </location>
</feature>
<feature type="compositionally biased region" description="Acidic residues" evidence="2">
    <location>
        <begin position="356"/>
        <end position="366"/>
    </location>
</feature>
<gene>
    <name evidence="3" type="ORF">IAA16_09145</name>
</gene>
<keyword evidence="1" id="KW-0175">Coiled coil</keyword>
<dbReference type="AlphaFoldDB" id="A0A9E2L2Q2"/>
<feature type="compositionally biased region" description="Acidic residues" evidence="2">
    <location>
        <begin position="949"/>
        <end position="959"/>
    </location>
</feature>
<name>A0A9E2L2Q2_9SPIR</name>
<organism evidence="3 4">
    <name type="scientific">Candidatus Treponema excrementipullorum</name>
    <dbReference type="NCBI Taxonomy" id="2838768"/>
    <lineage>
        <taxon>Bacteria</taxon>
        <taxon>Pseudomonadati</taxon>
        <taxon>Spirochaetota</taxon>
        <taxon>Spirochaetia</taxon>
        <taxon>Spirochaetales</taxon>
        <taxon>Treponemataceae</taxon>
        <taxon>Treponema</taxon>
    </lineage>
</organism>
<dbReference type="Proteomes" id="UP000823914">
    <property type="component" value="Unassembled WGS sequence"/>
</dbReference>
<proteinExistence type="predicted"/>
<feature type="region of interest" description="Disordered" evidence="2">
    <location>
        <begin position="511"/>
        <end position="533"/>
    </location>
</feature>
<accession>A0A9E2L2Q2</accession>
<protein>
    <submittedName>
        <fullName evidence="3">Uncharacterized protein</fullName>
    </submittedName>
</protein>
<feature type="coiled-coil region" evidence="1">
    <location>
        <begin position="460"/>
        <end position="506"/>
    </location>
</feature>